<reference evidence="2" key="2">
    <citation type="submission" date="2020-11" db="EMBL/GenBank/DDBJ databases">
        <authorList>
            <person name="McCartney M.A."/>
            <person name="Auch B."/>
            <person name="Kono T."/>
            <person name="Mallez S."/>
            <person name="Becker A."/>
            <person name="Gohl D.M."/>
            <person name="Silverstein K.A.T."/>
            <person name="Koren S."/>
            <person name="Bechman K.B."/>
            <person name="Herman A."/>
            <person name="Abrahante J.E."/>
            <person name="Garbe J."/>
        </authorList>
    </citation>
    <scope>NUCLEOTIDE SEQUENCE</scope>
    <source>
        <strain evidence="2">Duluth1</strain>
        <tissue evidence="2">Whole animal</tissue>
    </source>
</reference>
<name>A0A9D4KRP2_DREPO</name>
<comment type="caution">
    <text evidence="2">The sequence shown here is derived from an EMBL/GenBank/DDBJ whole genome shotgun (WGS) entry which is preliminary data.</text>
</comment>
<evidence type="ECO:0000313" key="3">
    <source>
        <dbReference type="Proteomes" id="UP000828390"/>
    </source>
</evidence>
<dbReference type="EMBL" id="JAIWYP010000003">
    <property type="protein sequence ID" value="KAH3844867.1"/>
    <property type="molecule type" value="Genomic_DNA"/>
</dbReference>
<feature type="compositionally biased region" description="Basic residues" evidence="1">
    <location>
        <begin position="22"/>
        <end position="32"/>
    </location>
</feature>
<gene>
    <name evidence="2" type="ORF">DPMN_087133</name>
</gene>
<organism evidence="2 3">
    <name type="scientific">Dreissena polymorpha</name>
    <name type="common">Zebra mussel</name>
    <name type="synonym">Mytilus polymorpha</name>
    <dbReference type="NCBI Taxonomy" id="45954"/>
    <lineage>
        <taxon>Eukaryota</taxon>
        <taxon>Metazoa</taxon>
        <taxon>Spiralia</taxon>
        <taxon>Lophotrochozoa</taxon>
        <taxon>Mollusca</taxon>
        <taxon>Bivalvia</taxon>
        <taxon>Autobranchia</taxon>
        <taxon>Heteroconchia</taxon>
        <taxon>Euheterodonta</taxon>
        <taxon>Imparidentia</taxon>
        <taxon>Neoheterodontei</taxon>
        <taxon>Myida</taxon>
        <taxon>Dreissenoidea</taxon>
        <taxon>Dreissenidae</taxon>
        <taxon>Dreissena</taxon>
    </lineage>
</organism>
<sequence length="50" mass="6092">MTALQNHMKSHQQHQQQELDHQHRHQHQHRDKLTKPNINTNKEFQICKCG</sequence>
<proteinExistence type="predicted"/>
<dbReference type="AlphaFoldDB" id="A0A9D4KRP2"/>
<protein>
    <submittedName>
        <fullName evidence="2">Uncharacterized protein</fullName>
    </submittedName>
</protein>
<reference evidence="2" key="1">
    <citation type="journal article" date="2019" name="bioRxiv">
        <title>The Genome of the Zebra Mussel, Dreissena polymorpha: A Resource for Invasive Species Research.</title>
        <authorList>
            <person name="McCartney M.A."/>
            <person name="Auch B."/>
            <person name="Kono T."/>
            <person name="Mallez S."/>
            <person name="Zhang Y."/>
            <person name="Obille A."/>
            <person name="Becker A."/>
            <person name="Abrahante J.E."/>
            <person name="Garbe J."/>
            <person name="Badalamenti J.P."/>
            <person name="Herman A."/>
            <person name="Mangelson H."/>
            <person name="Liachko I."/>
            <person name="Sullivan S."/>
            <person name="Sone E.D."/>
            <person name="Koren S."/>
            <person name="Silverstein K.A.T."/>
            <person name="Beckman K.B."/>
            <person name="Gohl D.M."/>
        </authorList>
    </citation>
    <scope>NUCLEOTIDE SEQUENCE</scope>
    <source>
        <strain evidence="2">Duluth1</strain>
        <tissue evidence="2">Whole animal</tissue>
    </source>
</reference>
<evidence type="ECO:0000256" key="1">
    <source>
        <dbReference type="SAM" id="MobiDB-lite"/>
    </source>
</evidence>
<dbReference type="Proteomes" id="UP000828390">
    <property type="component" value="Unassembled WGS sequence"/>
</dbReference>
<keyword evidence="3" id="KW-1185">Reference proteome</keyword>
<accession>A0A9D4KRP2</accession>
<evidence type="ECO:0000313" key="2">
    <source>
        <dbReference type="EMBL" id="KAH3844867.1"/>
    </source>
</evidence>
<feature type="region of interest" description="Disordered" evidence="1">
    <location>
        <begin position="1"/>
        <end position="50"/>
    </location>
</feature>